<evidence type="ECO:0000256" key="4">
    <source>
        <dbReference type="ARBA" id="ARBA00022448"/>
    </source>
</evidence>
<dbReference type="InterPro" id="IPR043429">
    <property type="entry name" value="ArtM/GltK/GlnP/TcyL/YhdX-like"/>
</dbReference>
<evidence type="ECO:0000256" key="1">
    <source>
        <dbReference type="ARBA" id="ARBA00003159"/>
    </source>
</evidence>
<dbReference type="NCBIfam" id="TIGR01726">
    <property type="entry name" value="HEQRo_perm_3TM"/>
    <property type="match status" value="1"/>
</dbReference>
<sequence length="221" mass="24378">MAYEWDFAAVFRHSDLLLEGAANTFRLAGSALLIALPLGLAVAMLRLARIPVLSWLLAITTDIFRTAPSIVLIYWFFFAFPILAGVDFAGHTAVTLALGLQTGAYMAEVFRGGIISVDRGQWQAATALGMGSATRMRTIILPQAVRRMIPIFFTRITELYKATSLAAAISYAEIVQMANRAASETFRPMETFTIVALFFFTTIFCVSRLVRAIERRVAVPE</sequence>
<evidence type="ECO:0000256" key="10">
    <source>
        <dbReference type="RuleBase" id="RU363032"/>
    </source>
</evidence>
<dbReference type="Pfam" id="PF00528">
    <property type="entry name" value="BPD_transp_1"/>
    <property type="match status" value="1"/>
</dbReference>
<comment type="subcellular location">
    <subcellularLocation>
        <location evidence="2">Cell inner membrane</location>
        <topology evidence="2">Multi-pass membrane protein</topology>
    </subcellularLocation>
    <subcellularLocation>
        <location evidence="10">Cell membrane</location>
        <topology evidence="10">Multi-pass membrane protein</topology>
    </subcellularLocation>
</comment>
<keyword evidence="13" id="KW-1185">Reference proteome</keyword>
<dbReference type="PANTHER" id="PTHR30614:SF20">
    <property type="entry name" value="GLUTAMINE TRANSPORT SYSTEM PERMEASE PROTEIN GLNP"/>
    <property type="match status" value="1"/>
</dbReference>
<comment type="similarity">
    <text evidence="3">Belongs to the binding-protein-dependent transport system permease family. HisMQ subfamily.</text>
</comment>
<dbReference type="SUPFAM" id="SSF161098">
    <property type="entry name" value="MetI-like"/>
    <property type="match status" value="1"/>
</dbReference>
<keyword evidence="8 10" id="KW-1133">Transmembrane helix</keyword>
<dbReference type="EMBL" id="JAAGBB010000001">
    <property type="protein sequence ID" value="MBR0662795.1"/>
    <property type="molecule type" value="Genomic_DNA"/>
</dbReference>
<dbReference type="PANTHER" id="PTHR30614">
    <property type="entry name" value="MEMBRANE COMPONENT OF AMINO ACID ABC TRANSPORTER"/>
    <property type="match status" value="1"/>
</dbReference>
<evidence type="ECO:0000313" key="13">
    <source>
        <dbReference type="Proteomes" id="UP001196870"/>
    </source>
</evidence>
<feature type="domain" description="ABC transmembrane type-1" evidence="11">
    <location>
        <begin position="21"/>
        <end position="210"/>
    </location>
</feature>
<feature type="transmembrane region" description="Helical" evidence="10">
    <location>
        <begin position="192"/>
        <end position="210"/>
    </location>
</feature>
<organism evidence="12 13">
    <name type="scientific">Plastoroseomonas hellenica</name>
    <dbReference type="NCBI Taxonomy" id="2687306"/>
    <lineage>
        <taxon>Bacteria</taxon>
        <taxon>Pseudomonadati</taxon>
        <taxon>Pseudomonadota</taxon>
        <taxon>Alphaproteobacteria</taxon>
        <taxon>Acetobacterales</taxon>
        <taxon>Acetobacteraceae</taxon>
        <taxon>Plastoroseomonas</taxon>
    </lineage>
</organism>
<feature type="transmembrane region" description="Helical" evidence="10">
    <location>
        <begin position="25"/>
        <end position="45"/>
    </location>
</feature>
<dbReference type="InterPro" id="IPR035906">
    <property type="entry name" value="MetI-like_sf"/>
</dbReference>
<comment type="function">
    <text evidence="1">Part of the binding-protein-dependent transport system for glutamine; probably responsible for the translocation of the substrate across the membrane.</text>
</comment>
<keyword evidence="7" id="KW-0029">Amino-acid transport</keyword>
<name>A0ABS5ER66_9PROT</name>
<evidence type="ECO:0000256" key="6">
    <source>
        <dbReference type="ARBA" id="ARBA00022692"/>
    </source>
</evidence>
<dbReference type="CDD" id="cd06261">
    <property type="entry name" value="TM_PBP2"/>
    <property type="match status" value="1"/>
</dbReference>
<dbReference type="Gene3D" id="1.10.3720.10">
    <property type="entry name" value="MetI-like"/>
    <property type="match status" value="1"/>
</dbReference>
<reference evidence="13" key="1">
    <citation type="journal article" date="2021" name="Syst. Appl. Microbiol.">
        <title>Roseomonas hellenica sp. nov., isolated from roots of wild-growing Alkanna tinctoria.</title>
        <authorList>
            <person name="Rat A."/>
            <person name="Naranjo H.D."/>
            <person name="Lebbe L."/>
            <person name="Cnockaert M."/>
            <person name="Krigas N."/>
            <person name="Grigoriadou K."/>
            <person name="Maloupa E."/>
            <person name="Willems A."/>
        </authorList>
    </citation>
    <scope>NUCLEOTIDE SEQUENCE [LARGE SCALE GENOMIC DNA]</scope>
    <source>
        <strain evidence="13">LMG 31523</strain>
    </source>
</reference>
<keyword evidence="4 10" id="KW-0813">Transport</keyword>
<evidence type="ECO:0000256" key="7">
    <source>
        <dbReference type="ARBA" id="ARBA00022970"/>
    </source>
</evidence>
<evidence type="ECO:0000256" key="2">
    <source>
        <dbReference type="ARBA" id="ARBA00004429"/>
    </source>
</evidence>
<evidence type="ECO:0000256" key="5">
    <source>
        <dbReference type="ARBA" id="ARBA00022475"/>
    </source>
</evidence>
<dbReference type="PROSITE" id="PS50928">
    <property type="entry name" value="ABC_TM1"/>
    <property type="match status" value="1"/>
</dbReference>
<protein>
    <submittedName>
        <fullName evidence="12">Amino acid ABC transporter permease</fullName>
    </submittedName>
</protein>
<dbReference type="RefSeq" id="WP_211850286.1">
    <property type="nucleotide sequence ID" value="NZ_JAAGBB010000001.1"/>
</dbReference>
<keyword evidence="9 10" id="KW-0472">Membrane</keyword>
<keyword evidence="5" id="KW-1003">Cell membrane</keyword>
<proteinExistence type="inferred from homology"/>
<dbReference type="InterPro" id="IPR010065">
    <property type="entry name" value="AA_ABC_transptr_permease_3TM"/>
</dbReference>
<keyword evidence="6 10" id="KW-0812">Transmembrane</keyword>
<evidence type="ECO:0000256" key="9">
    <source>
        <dbReference type="ARBA" id="ARBA00023136"/>
    </source>
</evidence>
<evidence type="ECO:0000259" key="11">
    <source>
        <dbReference type="PROSITE" id="PS50928"/>
    </source>
</evidence>
<accession>A0ABS5ER66</accession>
<evidence type="ECO:0000256" key="8">
    <source>
        <dbReference type="ARBA" id="ARBA00022989"/>
    </source>
</evidence>
<evidence type="ECO:0000256" key="3">
    <source>
        <dbReference type="ARBA" id="ARBA00010072"/>
    </source>
</evidence>
<dbReference type="Proteomes" id="UP001196870">
    <property type="component" value="Unassembled WGS sequence"/>
</dbReference>
<evidence type="ECO:0000313" key="12">
    <source>
        <dbReference type="EMBL" id="MBR0662795.1"/>
    </source>
</evidence>
<gene>
    <name evidence="12" type="ORF">GXW71_00365</name>
</gene>
<comment type="caution">
    <text evidence="12">The sequence shown here is derived from an EMBL/GenBank/DDBJ whole genome shotgun (WGS) entry which is preliminary data.</text>
</comment>
<dbReference type="InterPro" id="IPR000515">
    <property type="entry name" value="MetI-like"/>
</dbReference>